<evidence type="ECO:0000313" key="2">
    <source>
        <dbReference type="EMBL" id="GFS89557.1"/>
    </source>
</evidence>
<dbReference type="Proteomes" id="UP000887013">
    <property type="component" value="Unassembled WGS sequence"/>
</dbReference>
<comment type="caution">
    <text evidence="2">The sequence shown here is derived from an EMBL/GenBank/DDBJ whole genome shotgun (WGS) entry which is preliminary data.</text>
</comment>
<dbReference type="EMBL" id="BMAW01004543">
    <property type="protein sequence ID" value="GFS89557.1"/>
    <property type="molecule type" value="Genomic_DNA"/>
</dbReference>
<feature type="region of interest" description="Disordered" evidence="1">
    <location>
        <begin position="1"/>
        <end position="22"/>
    </location>
</feature>
<evidence type="ECO:0000256" key="1">
    <source>
        <dbReference type="SAM" id="MobiDB-lite"/>
    </source>
</evidence>
<accession>A0A8X6TB72</accession>
<reference evidence="2" key="1">
    <citation type="submission" date="2020-08" db="EMBL/GenBank/DDBJ databases">
        <title>Multicomponent nature underlies the extraordinary mechanical properties of spider dragline silk.</title>
        <authorList>
            <person name="Kono N."/>
            <person name="Nakamura H."/>
            <person name="Mori M."/>
            <person name="Yoshida Y."/>
            <person name="Ohtoshi R."/>
            <person name="Malay A.D."/>
            <person name="Moran D.A.P."/>
            <person name="Tomita M."/>
            <person name="Numata K."/>
            <person name="Arakawa K."/>
        </authorList>
    </citation>
    <scope>NUCLEOTIDE SEQUENCE</scope>
</reference>
<organism evidence="2 3">
    <name type="scientific">Nephila pilipes</name>
    <name type="common">Giant wood spider</name>
    <name type="synonym">Nephila maculata</name>
    <dbReference type="NCBI Taxonomy" id="299642"/>
    <lineage>
        <taxon>Eukaryota</taxon>
        <taxon>Metazoa</taxon>
        <taxon>Ecdysozoa</taxon>
        <taxon>Arthropoda</taxon>
        <taxon>Chelicerata</taxon>
        <taxon>Arachnida</taxon>
        <taxon>Araneae</taxon>
        <taxon>Araneomorphae</taxon>
        <taxon>Entelegynae</taxon>
        <taxon>Araneoidea</taxon>
        <taxon>Nephilidae</taxon>
        <taxon>Nephila</taxon>
    </lineage>
</organism>
<evidence type="ECO:0000313" key="3">
    <source>
        <dbReference type="Proteomes" id="UP000887013"/>
    </source>
</evidence>
<sequence>MAMLVDRSTDKKTGEKSDRNQECGCATNVTEVITSKR</sequence>
<feature type="non-terminal residue" evidence="2">
    <location>
        <position position="37"/>
    </location>
</feature>
<name>A0A8X6TB72_NEPPI</name>
<keyword evidence="3" id="KW-1185">Reference proteome</keyword>
<feature type="compositionally biased region" description="Basic and acidic residues" evidence="1">
    <location>
        <begin position="7"/>
        <end position="21"/>
    </location>
</feature>
<gene>
    <name evidence="2" type="ORF">NPIL_630581</name>
</gene>
<dbReference type="AlphaFoldDB" id="A0A8X6TB72"/>
<protein>
    <submittedName>
        <fullName evidence="2">Uncharacterized protein</fullName>
    </submittedName>
</protein>
<proteinExistence type="predicted"/>